<organism evidence="4 5">
    <name type="scientific">Syncephalastrum racemosum</name>
    <name type="common">Filamentous fungus</name>
    <dbReference type="NCBI Taxonomy" id="13706"/>
    <lineage>
        <taxon>Eukaryota</taxon>
        <taxon>Fungi</taxon>
        <taxon>Fungi incertae sedis</taxon>
        <taxon>Mucoromycota</taxon>
        <taxon>Mucoromycotina</taxon>
        <taxon>Mucoromycetes</taxon>
        <taxon>Mucorales</taxon>
        <taxon>Syncephalastraceae</taxon>
        <taxon>Syncephalastrum</taxon>
    </lineage>
</organism>
<accession>A0A1X2H9P3</accession>
<feature type="compositionally biased region" description="Basic residues" evidence="2">
    <location>
        <begin position="543"/>
        <end position="553"/>
    </location>
</feature>
<evidence type="ECO:0000313" key="5">
    <source>
        <dbReference type="Proteomes" id="UP000242180"/>
    </source>
</evidence>
<dbReference type="InterPro" id="IPR038919">
    <property type="entry name" value="STB2/STB2"/>
</dbReference>
<feature type="coiled-coil region" evidence="1">
    <location>
        <begin position="647"/>
        <end position="681"/>
    </location>
</feature>
<dbReference type="InterPro" id="IPR059025">
    <property type="entry name" value="STB6_N"/>
</dbReference>
<dbReference type="InParanoid" id="A0A1X2H9P3"/>
<feature type="domain" description="STB6-like N-terminal" evidence="3">
    <location>
        <begin position="6"/>
        <end position="141"/>
    </location>
</feature>
<dbReference type="GO" id="GO:0070822">
    <property type="term" value="C:Sin3-type complex"/>
    <property type="evidence" value="ECO:0007669"/>
    <property type="project" value="TreeGrafter"/>
</dbReference>
<evidence type="ECO:0000259" key="3">
    <source>
        <dbReference type="Pfam" id="PF25995"/>
    </source>
</evidence>
<evidence type="ECO:0000313" key="4">
    <source>
        <dbReference type="EMBL" id="ORY95369.1"/>
    </source>
</evidence>
<protein>
    <recommendedName>
        <fullName evidence="3">STB6-like N-terminal domain-containing protein</fullName>
    </recommendedName>
</protein>
<name>A0A1X2H9P3_SYNRA</name>
<evidence type="ECO:0000256" key="2">
    <source>
        <dbReference type="SAM" id="MobiDB-lite"/>
    </source>
</evidence>
<dbReference type="OrthoDB" id="19806at2759"/>
<keyword evidence="5" id="KW-1185">Reference proteome</keyword>
<dbReference type="PANTHER" id="PTHR31011">
    <property type="entry name" value="PROTEIN STB2-RELATED"/>
    <property type="match status" value="1"/>
</dbReference>
<feature type="compositionally biased region" description="Polar residues" evidence="2">
    <location>
        <begin position="518"/>
        <end position="528"/>
    </location>
</feature>
<dbReference type="Proteomes" id="UP000242180">
    <property type="component" value="Unassembled WGS sequence"/>
</dbReference>
<dbReference type="AlphaFoldDB" id="A0A1X2H9P3"/>
<comment type="caution">
    <text evidence="4">The sequence shown here is derived from an EMBL/GenBank/DDBJ whole genome shotgun (WGS) entry which is preliminary data.</text>
</comment>
<feature type="compositionally biased region" description="Basic residues" evidence="2">
    <location>
        <begin position="590"/>
        <end position="603"/>
    </location>
</feature>
<dbReference type="OMA" id="SELPYDM"/>
<dbReference type="EMBL" id="MCGN01000006">
    <property type="protein sequence ID" value="ORY95369.1"/>
    <property type="molecule type" value="Genomic_DNA"/>
</dbReference>
<sequence length="794" mass="90638">MADVKQFVIVERKKALQLAACGLGIVQEEAYLAGYQIYIIEQWVCDRSITSNTVKVFTGDQNHVIKVCVISISTAELQHPRPEIQSFFNTGTPLKFKSTPLGEIMLTDPSELPYDMDMVLVPDGDYDKWINQAYVNINLRRTNCTGRSALNLRKPNPASEEKFRSLYKIADAVEFESAVINLVTVAQVALYLFNLLKKDYIDGLICNETTSAFWEFYTKYHPHKSPEYTIKEPWMEPHLLTALISKLVVCRNKLHAYNFTTIKDPFAEYEHFRFDIEEYQRVKNLKRTKMIDLETLEKLNEYSVSQLKVRKVIKTKLDDISGIGNSPLFIEISDPEQFRSHATIESLRAIWRPRLKSIGGDSDKAPHELLHMIKGVSARTTRTSGAAAEILSKFAGSFPWVESRQSHSGGRKSGGNSSRVSPDTPSRPYPPRVATQVTNIEVTTPSGVSNVEDVLYSPVQERPMEPMTTMSSDEEMYSDSYRSEFDLPSSSWRMSPDDNLSSRITTDSRSRRHVVVASPTTLQSSIASDTDESQDHGDFVPSHRPHRIPRRARSVSDSVLPISIYNPRTGFPQADESKSKSSGGSSSVFRGKHAQQPGRKRSKSDRFASPKRVTSLTMIPVLNETDSDDSEAERPSVTMDIRTYLIYEKMQRQHTALRAAYKDLRKTAHMYEERAERLRTTYLRRSAEFAQIERAAYHAMDEQAETERRLKEAEDGSAKLHYELNVLNENLKDVEDNVAAFYGKVGMLERRMNDSQQSITTILIIGNYFYYYWRKIKGWIGWHDHDPQPHQKTT</sequence>
<gene>
    <name evidence="4" type="ORF">BCR43DRAFT_564277</name>
</gene>
<dbReference type="PANTHER" id="PTHR31011:SF2">
    <property type="entry name" value="PROTEIN STB2-RELATED"/>
    <property type="match status" value="1"/>
</dbReference>
<feature type="region of interest" description="Disordered" evidence="2">
    <location>
        <begin position="402"/>
        <end position="433"/>
    </location>
</feature>
<reference evidence="4 5" key="1">
    <citation type="submission" date="2016-07" db="EMBL/GenBank/DDBJ databases">
        <title>Pervasive Adenine N6-methylation of Active Genes in Fungi.</title>
        <authorList>
            <consortium name="DOE Joint Genome Institute"/>
            <person name="Mondo S.J."/>
            <person name="Dannebaum R.O."/>
            <person name="Kuo R.C."/>
            <person name="Labutti K."/>
            <person name="Haridas S."/>
            <person name="Kuo A."/>
            <person name="Salamov A."/>
            <person name="Ahrendt S.R."/>
            <person name="Lipzen A."/>
            <person name="Sullivan W."/>
            <person name="Andreopoulos W.B."/>
            <person name="Clum A."/>
            <person name="Lindquist E."/>
            <person name="Daum C."/>
            <person name="Ramamoorthy G.K."/>
            <person name="Gryganskyi A."/>
            <person name="Culley D."/>
            <person name="Magnuson J.K."/>
            <person name="James T.Y."/>
            <person name="O'Malley M.A."/>
            <person name="Stajich J.E."/>
            <person name="Spatafora J.W."/>
            <person name="Visel A."/>
            <person name="Grigoriev I.V."/>
        </authorList>
    </citation>
    <scope>NUCLEOTIDE SEQUENCE [LARGE SCALE GENOMIC DNA]</scope>
    <source>
        <strain evidence="4 5">NRRL 2496</strain>
    </source>
</reference>
<proteinExistence type="predicted"/>
<dbReference type="STRING" id="13706.A0A1X2H9P3"/>
<keyword evidence="1" id="KW-0175">Coiled coil</keyword>
<evidence type="ECO:0000256" key="1">
    <source>
        <dbReference type="SAM" id="Coils"/>
    </source>
</evidence>
<feature type="region of interest" description="Disordered" evidence="2">
    <location>
        <begin position="495"/>
        <end position="618"/>
    </location>
</feature>
<dbReference type="Pfam" id="PF25995">
    <property type="entry name" value="STB6_N"/>
    <property type="match status" value="1"/>
</dbReference>